<dbReference type="PANTHER" id="PTHR12526">
    <property type="entry name" value="GLYCOSYLTRANSFERASE"/>
    <property type="match status" value="1"/>
</dbReference>
<dbReference type="InterPro" id="IPR001296">
    <property type="entry name" value="Glyco_trans_1"/>
</dbReference>
<dbReference type="GO" id="GO:0016757">
    <property type="term" value="F:glycosyltransferase activity"/>
    <property type="evidence" value="ECO:0007669"/>
    <property type="project" value="UniProtKB-KW"/>
</dbReference>
<sequence length="382" mass="43105">MHLIVLENEPSTRRGGQELSLFDVCQALVKRGHTLTLLYRQPGNLLAAYQDICQQMLSVEHYRLDMKRPLASGRQLLQDLRRIAIEPNSLIYCNQYHDSFFAWLLARLRRRPLVCHVRLPPPPNLGWQWSLGMRGAHRQIAVSQYTKSEWVAIGYNATRIDVVHNGIDIQRFTAAATLDDAYALRSQLISPAFNTSEYYLISYVGRLDRGKGIETLLHGFALAQQQYPQLHLAIAGKPHNDPSSYLQELKRLATNWRIDDSVTFLGHVDDPSQVYRASDLVVVPSEWPEPFGRTIIEAMACGVPVVASRVGGIPEILTKEFQQRLVSPGNAAQLAAAISDNLTWRITDPDLAQRCRQHIVAHFSLSRTIDGIEQAFARTHAT</sequence>
<feature type="domain" description="Glycosyltransferase subfamily 4-like N-terminal" evidence="4">
    <location>
        <begin position="15"/>
        <end position="171"/>
    </location>
</feature>
<keyword evidence="6" id="KW-1185">Reference proteome</keyword>
<reference evidence="5 6" key="1">
    <citation type="journal article" date="2016" name="Biochim. Biophys. Acta">
        <title>Characterization of red-shifted phycobilisomes isolated from the chlorophyll f-containing cyanobacterium Halomicronema hongdechloris.</title>
        <authorList>
            <person name="Li Y."/>
            <person name="Lin Y."/>
            <person name="Garvey C.J."/>
            <person name="Birch D."/>
            <person name="Corkery R.W."/>
            <person name="Loughlin P.C."/>
            <person name="Scheer H."/>
            <person name="Willows R.D."/>
            <person name="Chen M."/>
        </authorList>
    </citation>
    <scope>NUCLEOTIDE SEQUENCE [LARGE SCALE GENOMIC DNA]</scope>
    <source>
        <strain evidence="5 6">C2206</strain>
    </source>
</reference>
<dbReference type="STRING" id="1641165.XM38_14465"/>
<feature type="domain" description="Glycosyl transferase family 1" evidence="3">
    <location>
        <begin position="196"/>
        <end position="345"/>
    </location>
</feature>
<dbReference type="Gene3D" id="3.40.50.2000">
    <property type="entry name" value="Glycogen Phosphorylase B"/>
    <property type="match status" value="2"/>
</dbReference>
<dbReference type="EMBL" id="CP021983">
    <property type="protein sequence ID" value="ASC70341.1"/>
    <property type="molecule type" value="Genomic_DNA"/>
</dbReference>
<evidence type="ECO:0000313" key="5">
    <source>
        <dbReference type="EMBL" id="ASC70341.1"/>
    </source>
</evidence>
<evidence type="ECO:0000259" key="3">
    <source>
        <dbReference type="Pfam" id="PF00534"/>
    </source>
</evidence>
<dbReference type="Pfam" id="PF00534">
    <property type="entry name" value="Glycos_transf_1"/>
    <property type="match status" value="1"/>
</dbReference>
<organism evidence="5 6">
    <name type="scientific">Halomicronema hongdechloris C2206</name>
    <dbReference type="NCBI Taxonomy" id="1641165"/>
    <lineage>
        <taxon>Bacteria</taxon>
        <taxon>Bacillati</taxon>
        <taxon>Cyanobacteriota</taxon>
        <taxon>Cyanophyceae</taxon>
        <taxon>Nodosilineales</taxon>
        <taxon>Nodosilineaceae</taxon>
        <taxon>Halomicronema</taxon>
    </lineage>
</organism>
<name>A0A1Z3HJ67_9CYAN</name>
<dbReference type="CDD" id="cd03801">
    <property type="entry name" value="GT4_PimA-like"/>
    <property type="match status" value="1"/>
</dbReference>
<evidence type="ECO:0000313" key="6">
    <source>
        <dbReference type="Proteomes" id="UP000191901"/>
    </source>
</evidence>
<dbReference type="PANTHER" id="PTHR12526:SF510">
    <property type="entry name" value="D-INOSITOL 3-PHOSPHATE GLYCOSYLTRANSFERASE"/>
    <property type="match status" value="1"/>
</dbReference>
<dbReference type="KEGG" id="hhg:XM38_012790"/>
<dbReference type="OrthoDB" id="9787617at2"/>
<evidence type="ECO:0000256" key="1">
    <source>
        <dbReference type="ARBA" id="ARBA00022676"/>
    </source>
</evidence>
<dbReference type="InterPro" id="IPR028098">
    <property type="entry name" value="Glyco_trans_4-like_N"/>
</dbReference>
<dbReference type="SUPFAM" id="SSF53756">
    <property type="entry name" value="UDP-Glycosyltransferase/glycogen phosphorylase"/>
    <property type="match status" value="1"/>
</dbReference>
<accession>A0A1Z3HJ67</accession>
<dbReference type="Pfam" id="PF13439">
    <property type="entry name" value="Glyco_transf_4"/>
    <property type="match status" value="1"/>
</dbReference>
<protein>
    <submittedName>
        <fullName evidence="5">Glycosyltransferase family 1</fullName>
    </submittedName>
</protein>
<evidence type="ECO:0000259" key="4">
    <source>
        <dbReference type="Pfam" id="PF13439"/>
    </source>
</evidence>
<evidence type="ECO:0000256" key="2">
    <source>
        <dbReference type="ARBA" id="ARBA00022679"/>
    </source>
</evidence>
<keyword evidence="2" id="KW-0808">Transferase</keyword>
<gene>
    <name evidence="5" type="ORF">XM38_012790</name>
</gene>
<dbReference type="RefSeq" id="WP_088429337.1">
    <property type="nucleotide sequence ID" value="NZ_CP021983.2"/>
</dbReference>
<keyword evidence="1" id="KW-0328">Glycosyltransferase</keyword>
<dbReference type="Proteomes" id="UP000191901">
    <property type="component" value="Chromosome"/>
</dbReference>
<dbReference type="AlphaFoldDB" id="A0A1Z3HJ67"/>
<proteinExistence type="predicted"/>